<organism evidence="1 2">
    <name type="scientific">Emticicia agri</name>
    <dbReference type="NCBI Taxonomy" id="2492393"/>
    <lineage>
        <taxon>Bacteria</taxon>
        <taxon>Pseudomonadati</taxon>
        <taxon>Bacteroidota</taxon>
        <taxon>Cytophagia</taxon>
        <taxon>Cytophagales</taxon>
        <taxon>Leadbetterellaceae</taxon>
        <taxon>Emticicia</taxon>
    </lineage>
</organism>
<accession>A0A4Q5M2G1</accession>
<dbReference type="Proteomes" id="UP000293162">
    <property type="component" value="Unassembled WGS sequence"/>
</dbReference>
<evidence type="ECO:0000313" key="1">
    <source>
        <dbReference type="EMBL" id="RYU96033.1"/>
    </source>
</evidence>
<protein>
    <submittedName>
        <fullName evidence="1">Uncharacterized protein</fullName>
    </submittedName>
</protein>
<gene>
    <name evidence="1" type="ORF">EWM59_09040</name>
</gene>
<evidence type="ECO:0000313" key="2">
    <source>
        <dbReference type="Proteomes" id="UP000293162"/>
    </source>
</evidence>
<reference evidence="1 2" key="1">
    <citation type="submission" date="2019-02" db="EMBL/GenBank/DDBJ databases">
        <title>Bacterial novel species Emticicia sp. 17J42-9 isolated from soil.</title>
        <authorList>
            <person name="Jung H.-Y."/>
        </authorList>
    </citation>
    <scope>NUCLEOTIDE SEQUENCE [LARGE SCALE GENOMIC DNA]</scope>
    <source>
        <strain evidence="1 2">17J42-9</strain>
    </source>
</reference>
<dbReference type="AlphaFoldDB" id="A0A4Q5M2G1"/>
<name>A0A4Q5M2G1_9BACT</name>
<comment type="caution">
    <text evidence="1">The sequence shown here is derived from an EMBL/GenBank/DDBJ whole genome shotgun (WGS) entry which is preliminary data.</text>
</comment>
<keyword evidence="2" id="KW-1185">Reference proteome</keyword>
<dbReference type="RefSeq" id="WP_130020640.1">
    <property type="nucleotide sequence ID" value="NZ_SEWF01000010.1"/>
</dbReference>
<proteinExistence type="predicted"/>
<sequence>MTKITPLIYFSTEKAICLLVNGTLALASELYKQHSFCKYTHKKTKTSCGKATGGFQTPNLNKI</sequence>
<dbReference type="EMBL" id="SEWF01000010">
    <property type="protein sequence ID" value="RYU96033.1"/>
    <property type="molecule type" value="Genomic_DNA"/>
</dbReference>